<dbReference type="InterPro" id="IPR036955">
    <property type="entry name" value="AP2/ERF_dom_sf"/>
</dbReference>
<dbReference type="InterPro" id="IPR001471">
    <property type="entry name" value="AP2/ERF_dom"/>
</dbReference>
<evidence type="ECO:0000256" key="9">
    <source>
        <dbReference type="SAM" id="MobiDB-lite"/>
    </source>
</evidence>
<dbReference type="PANTHER" id="PTHR31985:SF273">
    <property type="entry name" value="ETHYLENE-RESPONSIVE TRANSCRIPTION FACTOR ERF017"/>
    <property type="match status" value="1"/>
</dbReference>
<keyword evidence="6" id="KW-0804">Transcription</keyword>
<evidence type="ECO:0000259" key="10">
    <source>
        <dbReference type="SMART" id="SM00380"/>
    </source>
</evidence>
<evidence type="ECO:0000256" key="7">
    <source>
        <dbReference type="ARBA" id="ARBA00023242"/>
    </source>
</evidence>
<feature type="region of interest" description="Disordered" evidence="9">
    <location>
        <begin position="1"/>
        <end position="24"/>
    </location>
</feature>
<keyword evidence="3" id="KW-0805">Transcription regulation</keyword>
<dbReference type="Pfam" id="PF00847">
    <property type="entry name" value="AP2"/>
    <property type="match status" value="1"/>
</dbReference>
<dbReference type="InterPro" id="IPR051032">
    <property type="entry name" value="AP2/ERF_TF_ERF_subfamily"/>
</dbReference>
<protein>
    <submittedName>
        <fullName evidence="11">OLC1v1030298C1</fullName>
    </submittedName>
</protein>
<dbReference type="FunFam" id="3.30.730.10:FF:000001">
    <property type="entry name" value="Ethylene-responsive transcription factor 2"/>
    <property type="match status" value="1"/>
</dbReference>
<dbReference type="SMART" id="SM00380">
    <property type="entry name" value="AP2"/>
    <property type="match status" value="1"/>
</dbReference>
<comment type="subcellular location">
    <subcellularLocation>
        <location evidence="1">Nucleus</location>
    </subcellularLocation>
</comment>
<dbReference type="CDD" id="cd00018">
    <property type="entry name" value="AP2"/>
    <property type="match status" value="1"/>
</dbReference>
<evidence type="ECO:0000256" key="3">
    <source>
        <dbReference type="ARBA" id="ARBA00023015"/>
    </source>
</evidence>
<comment type="similarity">
    <text evidence="8">Belongs to the AP2/ERF transcription factor family. ERF subfamily.</text>
</comment>
<keyword evidence="7" id="KW-0539">Nucleus</keyword>
<keyword evidence="5" id="KW-0010">Activator</keyword>
<dbReference type="PRINTS" id="PR00367">
    <property type="entry name" value="ETHRSPELEMNT"/>
</dbReference>
<keyword evidence="4" id="KW-0238">DNA-binding</keyword>
<feature type="domain" description="AP2/ERF" evidence="10">
    <location>
        <begin position="27"/>
        <end position="90"/>
    </location>
</feature>
<dbReference type="GO" id="GO:0005634">
    <property type="term" value="C:nucleus"/>
    <property type="evidence" value="ECO:0007669"/>
    <property type="project" value="UniProtKB-SubCell"/>
</dbReference>
<reference evidence="11" key="1">
    <citation type="submission" date="2023-03" db="EMBL/GenBank/DDBJ databases">
        <authorList>
            <person name="Julca I."/>
        </authorList>
    </citation>
    <scope>NUCLEOTIDE SEQUENCE</scope>
</reference>
<accession>A0AAV1CHL2</accession>
<dbReference type="GO" id="GO:0006952">
    <property type="term" value="P:defense response"/>
    <property type="evidence" value="ECO:0007669"/>
    <property type="project" value="UniProtKB-KW"/>
</dbReference>
<gene>
    <name evidence="11" type="ORF">OLC1_LOCUS5679</name>
</gene>
<evidence type="ECO:0000256" key="6">
    <source>
        <dbReference type="ARBA" id="ARBA00023163"/>
    </source>
</evidence>
<dbReference type="GO" id="GO:0003700">
    <property type="term" value="F:DNA-binding transcription factor activity"/>
    <property type="evidence" value="ECO:0007669"/>
    <property type="project" value="InterPro"/>
</dbReference>
<dbReference type="Proteomes" id="UP001161247">
    <property type="component" value="Chromosome 2"/>
</dbReference>
<keyword evidence="12" id="KW-1185">Reference proteome</keyword>
<evidence type="ECO:0000256" key="5">
    <source>
        <dbReference type="ARBA" id="ARBA00023159"/>
    </source>
</evidence>
<proteinExistence type="inferred from homology"/>
<evidence type="ECO:0000256" key="1">
    <source>
        <dbReference type="ARBA" id="ARBA00004123"/>
    </source>
</evidence>
<evidence type="ECO:0000313" key="12">
    <source>
        <dbReference type="Proteomes" id="UP001161247"/>
    </source>
</evidence>
<organism evidence="11 12">
    <name type="scientific">Oldenlandia corymbosa var. corymbosa</name>
    <dbReference type="NCBI Taxonomy" id="529605"/>
    <lineage>
        <taxon>Eukaryota</taxon>
        <taxon>Viridiplantae</taxon>
        <taxon>Streptophyta</taxon>
        <taxon>Embryophyta</taxon>
        <taxon>Tracheophyta</taxon>
        <taxon>Spermatophyta</taxon>
        <taxon>Magnoliopsida</taxon>
        <taxon>eudicotyledons</taxon>
        <taxon>Gunneridae</taxon>
        <taxon>Pentapetalae</taxon>
        <taxon>asterids</taxon>
        <taxon>lamiids</taxon>
        <taxon>Gentianales</taxon>
        <taxon>Rubiaceae</taxon>
        <taxon>Rubioideae</taxon>
        <taxon>Spermacoceae</taxon>
        <taxon>Hedyotis-Oldenlandia complex</taxon>
        <taxon>Oldenlandia</taxon>
    </lineage>
</organism>
<feature type="compositionally biased region" description="Low complexity" evidence="9">
    <location>
        <begin position="1"/>
        <end position="20"/>
    </location>
</feature>
<dbReference type="SUPFAM" id="SSF54171">
    <property type="entry name" value="DNA-binding domain"/>
    <property type="match status" value="1"/>
</dbReference>
<evidence type="ECO:0000256" key="2">
    <source>
        <dbReference type="ARBA" id="ARBA00022821"/>
    </source>
</evidence>
<dbReference type="InterPro" id="IPR016177">
    <property type="entry name" value="DNA-bd_dom_sf"/>
</dbReference>
<keyword evidence="2" id="KW-0611">Plant defense</keyword>
<dbReference type="GO" id="GO:0003677">
    <property type="term" value="F:DNA binding"/>
    <property type="evidence" value="ECO:0007669"/>
    <property type="project" value="UniProtKB-KW"/>
</dbReference>
<name>A0AAV1CHL2_OLDCO</name>
<evidence type="ECO:0000256" key="4">
    <source>
        <dbReference type="ARBA" id="ARBA00023125"/>
    </source>
</evidence>
<evidence type="ECO:0000313" key="11">
    <source>
        <dbReference type="EMBL" id="CAI9094538.1"/>
    </source>
</evidence>
<dbReference type="PANTHER" id="PTHR31985">
    <property type="entry name" value="ETHYLENE-RESPONSIVE TRANSCRIPTION FACTOR ERF042-RELATED"/>
    <property type="match status" value="1"/>
</dbReference>
<sequence length="246" mass="28051">MFNPSYSSSSLSPTDKTSGSGEKDHVKYKGVRLRKWGKWVSEIRLPNSRERIWLGSYDSAEKAARAFDAAQFCLRGRNAKFNFEDSPRKIEIPSGRILSPAEIQEIASQFGNSFNNDEQPQRNNADEEINNCVANDLGSQAMEVETLPVLSNADDWPFSYYDDNIYEPNFLPNHQDATFGMATSSVNATGVPDYNLMLSSLDHMQEDMYMTPQLGNRFYDGSQDELQHVDEHQYYSQHSSLWNFNI</sequence>
<dbReference type="Gene3D" id="3.30.730.10">
    <property type="entry name" value="AP2/ERF domain"/>
    <property type="match status" value="1"/>
</dbReference>
<evidence type="ECO:0000256" key="8">
    <source>
        <dbReference type="ARBA" id="ARBA00024343"/>
    </source>
</evidence>
<dbReference type="AlphaFoldDB" id="A0AAV1CHL2"/>
<dbReference type="EMBL" id="OX459119">
    <property type="protein sequence ID" value="CAI9094538.1"/>
    <property type="molecule type" value="Genomic_DNA"/>
</dbReference>